<comment type="caution">
    <text evidence="11">The sequence shown here is derived from an EMBL/GenBank/DDBJ whole genome shotgun (WGS) entry which is preliminary data.</text>
</comment>
<evidence type="ECO:0000256" key="8">
    <source>
        <dbReference type="ARBA" id="ARBA00023268"/>
    </source>
</evidence>
<evidence type="ECO:0000256" key="1">
    <source>
        <dbReference type="ARBA" id="ARBA00009409"/>
    </source>
</evidence>
<dbReference type="GO" id="GO:0008270">
    <property type="term" value="F:zinc ion binding"/>
    <property type="evidence" value="ECO:0007669"/>
    <property type="project" value="InterPro"/>
</dbReference>
<keyword evidence="4" id="KW-0378">Hydrolase</keyword>
<keyword evidence="3" id="KW-0227">DNA damage</keyword>
<evidence type="ECO:0000256" key="3">
    <source>
        <dbReference type="ARBA" id="ARBA00022763"/>
    </source>
</evidence>
<dbReference type="RefSeq" id="WP_036905144.1">
    <property type="nucleotide sequence ID" value="NZ_CP138967.1"/>
</dbReference>
<dbReference type="SMART" id="SM01232">
    <property type="entry name" value="H2TH"/>
    <property type="match status" value="1"/>
</dbReference>
<name>A0A0A2C8K6_PROMR</name>
<evidence type="ECO:0000313" key="12">
    <source>
        <dbReference type="Proteomes" id="UP000030392"/>
    </source>
</evidence>
<feature type="domain" description="Formamidopyrimidine-DNA glycosylase catalytic" evidence="10">
    <location>
        <begin position="2"/>
        <end position="90"/>
    </location>
</feature>
<dbReference type="PROSITE" id="PS51068">
    <property type="entry name" value="FPG_CAT"/>
    <property type="match status" value="1"/>
</dbReference>
<dbReference type="Gene3D" id="3.20.190.10">
    <property type="entry name" value="MutM-like, N-terminal"/>
    <property type="match status" value="1"/>
</dbReference>
<dbReference type="Gene3D" id="1.10.8.50">
    <property type="match status" value="1"/>
</dbReference>
<dbReference type="GO" id="GO:0000703">
    <property type="term" value="F:oxidized pyrimidine nucleobase lesion DNA N-glycosylase activity"/>
    <property type="evidence" value="ECO:0007669"/>
    <property type="project" value="TreeGrafter"/>
</dbReference>
<dbReference type="SUPFAM" id="SSF57716">
    <property type="entry name" value="Glucocorticoid receptor-like (DNA-binding domain)"/>
    <property type="match status" value="1"/>
</dbReference>
<reference evidence="12" key="1">
    <citation type="journal article" date="2014" name="Sci. Data">
        <title>Genomes of diverse isolates of the marine cyanobacterium Prochlorococcus.</title>
        <authorList>
            <person name="Biller S."/>
            <person name="Berube P."/>
            <person name="Thompson J."/>
            <person name="Kelly L."/>
            <person name="Roggensack S."/>
            <person name="Awad L."/>
            <person name="Roache-Johnson K."/>
            <person name="Ding H."/>
            <person name="Giovannoni S.J."/>
            <person name="Moore L.R."/>
            <person name="Chisholm S.W."/>
        </authorList>
    </citation>
    <scope>NUCLEOTIDE SEQUENCE [LARGE SCALE GENOMIC DNA]</scope>
    <source>
        <strain evidence="12">PAC1</strain>
    </source>
</reference>
<sequence>MPEGPEIRRTADRISKVLIGEEIIESNFYYERIKEKEEIVKKQNIKNITTRGKAMLIRFKNDWSMYSHNQLYGRWTVNLNTTKVKSRRALRVVFTTNKHAVRLWSATEIDLIPTNEENEYSFLKRIGPDVLNESCSIDLIEERLTSTSFHKKKASTLMLDQAFFAGLGNYLRSEILFDAKIHPDDRPFDLDKTRITQWAKSIKNISQLAYKTGGFTVSKSLADRNKENGEPRRSYRHAVFMRHQYECLNCKERIERKWYGKRKVDYCPSCQIQRGKIKPSR</sequence>
<keyword evidence="11" id="KW-0540">Nuclease</keyword>
<keyword evidence="8" id="KW-0511">Multifunctional enzyme</keyword>
<dbReference type="EMBL" id="JNAX01000009">
    <property type="protein sequence ID" value="KGG21220.1"/>
    <property type="molecule type" value="Genomic_DNA"/>
</dbReference>
<dbReference type="SUPFAM" id="SSF81624">
    <property type="entry name" value="N-terminal domain of MutM-like DNA repair proteins"/>
    <property type="match status" value="1"/>
</dbReference>
<dbReference type="Pfam" id="PF06831">
    <property type="entry name" value="H2TH"/>
    <property type="match status" value="1"/>
</dbReference>
<gene>
    <name evidence="11" type="ORF">EV03_0693</name>
</gene>
<dbReference type="Pfam" id="PF01149">
    <property type="entry name" value="Fapy_DNA_glyco"/>
    <property type="match status" value="1"/>
</dbReference>
<evidence type="ECO:0000256" key="9">
    <source>
        <dbReference type="ARBA" id="ARBA00023295"/>
    </source>
</evidence>
<accession>A0A0A2C8K6</accession>
<keyword evidence="6" id="KW-0234">DNA repair</keyword>
<dbReference type="EC" id="4.2.99.18" evidence="2"/>
<keyword evidence="11" id="KW-0255">Endonuclease</keyword>
<dbReference type="InterPro" id="IPR010979">
    <property type="entry name" value="Ribosomal_uS13-like_H2TH"/>
</dbReference>
<dbReference type="GO" id="GO:0006284">
    <property type="term" value="P:base-excision repair"/>
    <property type="evidence" value="ECO:0007669"/>
    <property type="project" value="InterPro"/>
</dbReference>
<dbReference type="Proteomes" id="UP000030392">
    <property type="component" value="Unassembled WGS sequence"/>
</dbReference>
<dbReference type="PANTHER" id="PTHR42697:SF1">
    <property type="entry name" value="ENDONUCLEASE 8"/>
    <property type="match status" value="1"/>
</dbReference>
<evidence type="ECO:0000256" key="4">
    <source>
        <dbReference type="ARBA" id="ARBA00022801"/>
    </source>
</evidence>
<dbReference type="GO" id="GO:0003684">
    <property type="term" value="F:damaged DNA binding"/>
    <property type="evidence" value="ECO:0007669"/>
    <property type="project" value="InterPro"/>
</dbReference>
<evidence type="ECO:0000256" key="2">
    <source>
        <dbReference type="ARBA" id="ARBA00012720"/>
    </source>
</evidence>
<dbReference type="InterPro" id="IPR012319">
    <property type="entry name" value="FPG_cat"/>
</dbReference>
<keyword evidence="9" id="KW-0326">Glycosidase</keyword>
<proteinExistence type="inferred from homology"/>
<dbReference type="NCBIfam" id="NF007763">
    <property type="entry name" value="PRK10445.1"/>
    <property type="match status" value="1"/>
</dbReference>
<evidence type="ECO:0000256" key="7">
    <source>
        <dbReference type="ARBA" id="ARBA00023239"/>
    </source>
</evidence>
<dbReference type="GO" id="GO:0140078">
    <property type="term" value="F:class I DNA-(apurinic or apyrimidinic site) endonuclease activity"/>
    <property type="evidence" value="ECO:0007669"/>
    <property type="project" value="UniProtKB-EC"/>
</dbReference>
<protein>
    <recommendedName>
        <fullName evidence="2">DNA-(apurinic or apyrimidinic site) lyase</fullName>
        <ecNumber evidence="2">4.2.99.18</ecNumber>
    </recommendedName>
</protein>
<evidence type="ECO:0000259" key="10">
    <source>
        <dbReference type="PROSITE" id="PS51068"/>
    </source>
</evidence>
<evidence type="ECO:0000256" key="5">
    <source>
        <dbReference type="ARBA" id="ARBA00023125"/>
    </source>
</evidence>
<organism evidence="11 12">
    <name type="scientific">Prochlorococcus marinus str. PAC1</name>
    <dbReference type="NCBI Taxonomy" id="59924"/>
    <lineage>
        <taxon>Bacteria</taxon>
        <taxon>Bacillati</taxon>
        <taxon>Cyanobacteriota</taxon>
        <taxon>Cyanophyceae</taxon>
        <taxon>Synechococcales</taxon>
        <taxon>Prochlorococcaceae</taxon>
        <taxon>Prochlorococcus</taxon>
    </lineage>
</organism>
<dbReference type="SMART" id="SM00898">
    <property type="entry name" value="Fapy_DNA_glyco"/>
    <property type="match status" value="1"/>
</dbReference>
<dbReference type="PANTHER" id="PTHR42697">
    <property type="entry name" value="ENDONUCLEASE 8"/>
    <property type="match status" value="1"/>
</dbReference>
<dbReference type="InterPro" id="IPR015886">
    <property type="entry name" value="H2TH_FPG"/>
</dbReference>
<dbReference type="SUPFAM" id="SSF46946">
    <property type="entry name" value="S13-like H2TH domain"/>
    <property type="match status" value="1"/>
</dbReference>
<evidence type="ECO:0000313" key="11">
    <source>
        <dbReference type="EMBL" id="KGG21220.1"/>
    </source>
</evidence>
<keyword evidence="7" id="KW-0456">Lyase</keyword>
<evidence type="ECO:0000256" key="6">
    <source>
        <dbReference type="ARBA" id="ARBA00023204"/>
    </source>
</evidence>
<dbReference type="AlphaFoldDB" id="A0A0A2C8K6"/>
<comment type="similarity">
    <text evidence="1">Belongs to the FPG family.</text>
</comment>
<dbReference type="InterPro" id="IPR035937">
    <property type="entry name" value="FPG_N"/>
</dbReference>
<keyword evidence="5" id="KW-0238">DNA-binding</keyword>